<evidence type="ECO:0000313" key="3">
    <source>
        <dbReference type="Proteomes" id="UP000275401"/>
    </source>
</evidence>
<evidence type="ECO:0000313" key="2">
    <source>
        <dbReference type="EMBL" id="RNF83999.1"/>
    </source>
</evidence>
<protein>
    <submittedName>
        <fullName evidence="2">Uncharacterized protein</fullName>
    </submittedName>
</protein>
<dbReference type="AlphaFoldDB" id="A0A3M8SRR9"/>
<comment type="caution">
    <text evidence="2">The sequence shown here is derived from an EMBL/GenBank/DDBJ whole genome shotgun (WGS) entry which is preliminary data.</text>
</comment>
<feature type="region of interest" description="Disordered" evidence="1">
    <location>
        <begin position="1"/>
        <end position="20"/>
    </location>
</feature>
<organism evidence="2 3">
    <name type="scientific">Streptomyces botrytidirepellens</name>
    <dbReference type="NCBI Taxonomy" id="2486417"/>
    <lineage>
        <taxon>Bacteria</taxon>
        <taxon>Bacillati</taxon>
        <taxon>Actinomycetota</taxon>
        <taxon>Actinomycetes</taxon>
        <taxon>Kitasatosporales</taxon>
        <taxon>Streptomycetaceae</taxon>
        <taxon>Streptomyces</taxon>
    </lineage>
</organism>
<dbReference type="Proteomes" id="UP000275401">
    <property type="component" value="Unassembled WGS sequence"/>
</dbReference>
<sequence length="122" mass="13044">MTHSPVRQRYDDRVTVTPEHPTPGDWWVTADQSLTLVGHHTDAAHTAPDLLATLSRIGEARRATDHALGAAVHALLASGRTWDEIADALGHPDAASARRATATALDGARGALDRRIGHHRTG</sequence>
<proteinExistence type="predicted"/>
<reference evidence="2 3" key="1">
    <citation type="submission" date="2018-11" db="EMBL/GenBank/DDBJ databases">
        <title>The Potential of Streptomyces as Biocontrol Agents against the Tomato grey mould, Botrytis cinerea (Gray mold) Frontiers in Microbiology.</title>
        <authorList>
            <person name="Li D."/>
        </authorList>
    </citation>
    <scope>NUCLEOTIDE SEQUENCE [LARGE SCALE GENOMIC DNA]</scope>
    <source>
        <strain evidence="2 3">NEAU-LD23</strain>
    </source>
</reference>
<accession>A0A3M8SRR9</accession>
<keyword evidence="3" id="KW-1185">Reference proteome</keyword>
<name>A0A3M8SRR9_9ACTN</name>
<gene>
    <name evidence="2" type="ORF">EEJ42_44285</name>
</gene>
<dbReference type="EMBL" id="RIBZ01000844">
    <property type="protein sequence ID" value="RNF83999.1"/>
    <property type="molecule type" value="Genomic_DNA"/>
</dbReference>
<evidence type="ECO:0000256" key="1">
    <source>
        <dbReference type="SAM" id="MobiDB-lite"/>
    </source>
</evidence>